<dbReference type="Proteomes" id="UP000050509">
    <property type="component" value="Unassembled WGS sequence"/>
</dbReference>
<dbReference type="AlphaFoldDB" id="A0A0P9D6Z5"/>
<dbReference type="Pfam" id="PF05709">
    <property type="entry name" value="Sipho_tail"/>
    <property type="match status" value="1"/>
</dbReference>
<evidence type="ECO:0000313" key="3">
    <source>
        <dbReference type="Proteomes" id="UP000050509"/>
    </source>
</evidence>
<protein>
    <recommendedName>
        <fullName evidence="1">Siphovirus-type tail component RIFT-related domain-containing protein</fullName>
    </recommendedName>
</protein>
<gene>
    <name evidence="2" type="ORF">SE17_01745</name>
</gene>
<comment type="caution">
    <text evidence="2">The sequence shown here is derived from an EMBL/GenBank/DDBJ whole genome shotgun (WGS) entry which is preliminary data.</text>
</comment>
<accession>A0A0P9D6Z5</accession>
<evidence type="ECO:0000313" key="2">
    <source>
        <dbReference type="EMBL" id="KPV54767.1"/>
    </source>
</evidence>
<dbReference type="EMBL" id="LJCR01000017">
    <property type="protein sequence ID" value="KPV54767.1"/>
    <property type="molecule type" value="Genomic_DNA"/>
</dbReference>
<sequence length="293" mass="31913">MRTGLTATVRGLTTDISDHIRYLFIADEGLGMAPLHRIVERGPNQHGETDLGFRLDPRIINLVIGLFGEDDSDYWDAREELLAIFTPTRFPITPTFTLPNGKVRAIDVHVEKDMALPSGNRRRIAHNVGVQLRGSEPTFYDPTLQSIAFGLGGAAAPWNIPMAVPTPVGKTSIDQVRTFTYPGSFLSNPVIKITGPITNPKVINITTGETLDLTGITISAGDFYEIDTRFARKTVVDAAGVNRYDKVTGDLSTFHLAGHPEALGGLNDLRVSGSGITAATEIYLSFYLRYVGI</sequence>
<proteinExistence type="predicted"/>
<organism evidence="2 3">
    <name type="scientific">Kouleothrix aurantiaca</name>
    <dbReference type="NCBI Taxonomy" id="186479"/>
    <lineage>
        <taxon>Bacteria</taxon>
        <taxon>Bacillati</taxon>
        <taxon>Chloroflexota</taxon>
        <taxon>Chloroflexia</taxon>
        <taxon>Chloroflexales</taxon>
        <taxon>Roseiflexineae</taxon>
        <taxon>Roseiflexaceae</taxon>
        <taxon>Kouleothrix</taxon>
    </lineage>
</organism>
<name>A0A0P9D6Z5_9CHLR</name>
<dbReference type="InterPro" id="IPR008841">
    <property type="entry name" value="Siphovirus-type_tail_N"/>
</dbReference>
<keyword evidence="3" id="KW-1185">Reference proteome</keyword>
<reference evidence="2 3" key="1">
    <citation type="submission" date="2015-09" db="EMBL/GenBank/DDBJ databases">
        <title>Draft genome sequence of Kouleothrix aurantiaca JCM 19913.</title>
        <authorList>
            <person name="Hemp J."/>
        </authorList>
    </citation>
    <scope>NUCLEOTIDE SEQUENCE [LARGE SCALE GENOMIC DNA]</scope>
    <source>
        <strain evidence="2 3">COM-B</strain>
    </source>
</reference>
<feature type="domain" description="Siphovirus-type tail component RIFT-related" evidence="1">
    <location>
        <begin position="40"/>
        <end position="101"/>
    </location>
</feature>
<evidence type="ECO:0000259" key="1">
    <source>
        <dbReference type="Pfam" id="PF05709"/>
    </source>
</evidence>